<keyword evidence="2" id="KW-0238">DNA-binding</keyword>
<accession>A0ABP7V0V5</accession>
<dbReference type="Gene3D" id="1.10.10.10">
    <property type="entry name" value="Winged helix-like DNA-binding domain superfamily/Winged helix DNA-binding domain"/>
    <property type="match status" value="1"/>
</dbReference>
<gene>
    <name evidence="6" type="ORF">GCM10022214_05740</name>
</gene>
<reference evidence="7" key="1">
    <citation type="journal article" date="2019" name="Int. J. Syst. Evol. Microbiol.">
        <title>The Global Catalogue of Microorganisms (GCM) 10K type strain sequencing project: providing services to taxonomists for standard genome sequencing and annotation.</title>
        <authorList>
            <consortium name="The Broad Institute Genomics Platform"/>
            <consortium name="The Broad Institute Genome Sequencing Center for Infectious Disease"/>
            <person name="Wu L."/>
            <person name="Ma J."/>
        </authorList>
    </citation>
    <scope>NUCLEOTIDE SEQUENCE [LARGE SCALE GENOMIC DNA]</scope>
    <source>
        <strain evidence="7">JCM 16702</strain>
    </source>
</reference>
<dbReference type="Pfam" id="PF00196">
    <property type="entry name" value="GerE"/>
    <property type="match status" value="1"/>
</dbReference>
<sequence length="446" mass="47515">MSTGRQRSRVDVVSAPPDRELSPAGRAARREPNPADRRFAGIVGVPSAGRDVALASPHPWAAECRAAKAVRCLRTGRDWPLAVRLAEEALDDVPCRYMPLCVSRALNTLVLAGELVVADALSRGIAEEASAGSRYGLMDNVTLIRGRIAQLCGDLAGAEELFATLLHPEAEPVTRLLAVAHTAELLVEAGATGRARELLAEHDIDGAIRSGAPCRADLLGARGAVAMATGDAERALGDHLASGRELVARGVTNPAVLPWRGRAALAARAAGRPVLAAVLAWQEQAAAMRWGEPRAIGRALTAVALVDGKGQEIDLLTEAAELLEVAAAPVELGTVSYELGVRLVEQGERTRGRGQLERARLLFTRIGIQHRADEVERALHAMGMSCPGEALTSREMRIARLAQAGMTNKQIAGHLYLALRTVEVHLSRVYRKLGISGREELRAATF</sequence>
<keyword evidence="3" id="KW-0804">Transcription</keyword>
<proteinExistence type="predicted"/>
<feature type="domain" description="HTH luxR-type" evidence="5">
    <location>
        <begin position="384"/>
        <end position="446"/>
    </location>
</feature>
<keyword evidence="1" id="KW-0805">Transcription regulation</keyword>
<dbReference type="SMART" id="SM00421">
    <property type="entry name" value="HTH_LUXR"/>
    <property type="match status" value="1"/>
</dbReference>
<dbReference type="SUPFAM" id="SSF46894">
    <property type="entry name" value="C-terminal effector domain of the bipartite response regulators"/>
    <property type="match status" value="1"/>
</dbReference>
<evidence type="ECO:0000313" key="7">
    <source>
        <dbReference type="Proteomes" id="UP001500683"/>
    </source>
</evidence>
<organism evidence="6 7">
    <name type="scientific">Actinomadura miaoliensis</name>
    <dbReference type="NCBI Taxonomy" id="430685"/>
    <lineage>
        <taxon>Bacteria</taxon>
        <taxon>Bacillati</taxon>
        <taxon>Actinomycetota</taxon>
        <taxon>Actinomycetes</taxon>
        <taxon>Streptosporangiales</taxon>
        <taxon>Thermomonosporaceae</taxon>
        <taxon>Actinomadura</taxon>
    </lineage>
</organism>
<dbReference type="Proteomes" id="UP001500683">
    <property type="component" value="Unassembled WGS sequence"/>
</dbReference>
<dbReference type="RefSeq" id="WP_344940068.1">
    <property type="nucleotide sequence ID" value="NZ_BAAAZG010000001.1"/>
</dbReference>
<dbReference type="PANTHER" id="PTHR44688">
    <property type="entry name" value="DNA-BINDING TRANSCRIPTIONAL ACTIVATOR DEVR_DOSR"/>
    <property type="match status" value="1"/>
</dbReference>
<dbReference type="PROSITE" id="PS00622">
    <property type="entry name" value="HTH_LUXR_1"/>
    <property type="match status" value="1"/>
</dbReference>
<dbReference type="EMBL" id="BAAAZG010000001">
    <property type="protein sequence ID" value="GAA4056830.1"/>
    <property type="molecule type" value="Genomic_DNA"/>
</dbReference>
<protein>
    <recommendedName>
        <fullName evidence="5">HTH luxR-type domain-containing protein</fullName>
    </recommendedName>
</protein>
<keyword evidence="7" id="KW-1185">Reference proteome</keyword>
<dbReference type="CDD" id="cd06170">
    <property type="entry name" value="LuxR_C_like"/>
    <property type="match status" value="1"/>
</dbReference>
<dbReference type="PANTHER" id="PTHR44688:SF16">
    <property type="entry name" value="DNA-BINDING TRANSCRIPTIONAL ACTIVATOR DEVR_DOSR"/>
    <property type="match status" value="1"/>
</dbReference>
<evidence type="ECO:0000256" key="2">
    <source>
        <dbReference type="ARBA" id="ARBA00023125"/>
    </source>
</evidence>
<dbReference type="InterPro" id="IPR036388">
    <property type="entry name" value="WH-like_DNA-bd_sf"/>
</dbReference>
<evidence type="ECO:0000256" key="1">
    <source>
        <dbReference type="ARBA" id="ARBA00023015"/>
    </source>
</evidence>
<evidence type="ECO:0000256" key="3">
    <source>
        <dbReference type="ARBA" id="ARBA00023163"/>
    </source>
</evidence>
<name>A0ABP7V0V5_9ACTN</name>
<evidence type="ECO:0000313" key="6">
    <source>
        <dbReference type="EMBL" id="GAA4056830.1"/>
    </source>
</evidence>
<dbReference type="PRINTS" id="PR00038">
    <property type="entry name" value="HTHLUXR"/>
</dbReference>
<dbReference type="InterPro" id="IPR000792">
    <property type="entry name" value="Tscrpt_reg_LuxR_C"/>
</dbReference>
<evidence type="ECO:0000259" key="5">
    <source>
        <dbReference type="PROSITE" id="PS50043"/>
    </source>
</evidence>
<evidence type="ECO:0000256" key="4">
    <source>
        <dbReference type="SAM" id="MobiDB-lite"/>
    </source>
</evidence>
<comment type="caution">
    <text evidence="6">The sequence shown here is derived from an EMBL/GenBank/DDBJ whole genome shotgun (WGS) entry which is preliminary data.</text>
</comment>
<dbReference type="PROSITE" id="PS50043">
    <property type="entry name" value="HTH_LUXR_2"/>
    <property type="match status" value="1"/>
</dbReference>
<dbReference type="InterPro" id="IPR016032">
    <property type="entry name" value="Sig_transdc_resp-reg_C-effctor"/>
</dbReference>
<feature type="region of interest" description="Disordered" evidence="4">
    <location>
        <begin position="1"/>
        <end position="33"/>
    </location>
</feature>